<dbReference type="EMBL" id="JADJMS010000006">
    <property type="protein sequence ID" value="MBK7414198.1"/>
    <property type="molecule type" value="Genomic_DNA"/>
</dbReference>
<dbReference type="Proteomes" id="UP000739411">
    <property type="component" value="Unassembled WGS sequence"/>
</dbReference>
<organism evidence="2 3">
    <name type="scientific">Candidatus Dechloromonas phosphorivorans</name>
    <dbReference type="NCBI Taxonomy" id="2899244"/>
    <lineage>
        <taxon>Bacteria</taxon>
        <taxon>Pseudomonadati</taxon>
        <taxon>Pseudomonadota</taxon>
        <taxon>Betaproteobacteria</taxon>
        <taxon>Rhodocyclales</taxon>
        <taxon>Azonexaceae</taxon>
        <taxon>Dechloromonas</taxon>
    </lineage>
</organism>
<evidence type="ECO:0000313" key="3">
    <source>
        <dbReference type="Proteomes" id="UP000739411"/>
    </source>
</evidence>
<dbReference type="AlphaFoldDB" id="A0A935MPY7"/>
<gene>
    <name evidence="2" type="ORF">IPJ38_02805</name>
</gene>
<sequence length="119" mass="12689">MFKPLPLLLATLLAIPVSSFAADAIKIDLYLAGALKQSVSLAGPNAIAKFSPNGMPNTMIEFRLIAPEPIIVEMKETTNDGSAPEAIGRIKLHTPGSSIAVADIKGNKFHHPYVLTRPD</sequence>
<evidence type="ECO:0000256" key="1">
    <source>
        <dbReference type="SAM" id="SignalP"/>
    </source>
</evidence>
<comment type="caution">
    <text evidence="2">The sequence shown here is derived from an EMBL/GenBank/DDBJ whole genome shotgun (WGS) entry which is preliminary data.</text>
</comment>
<feature type="chain" id="PRO_5038125950" evidence="1">
    <location>
        <begin position="22"/>
        <end position="119"/>
    </location>
</feature>
<feature type="signal peptide" evidence="1">
    <location>
        <begin position="1"/>
        <end position="21"/>
    </location>
</feature>
<reference evidence="2 3" key="1">
    <citation type="submission" date="2020-10" db="EMBL/GenBank/DDBJ databases">
        <title>Connecting structure to function with the recovery of over 1000 high-quality activated sludge metagenome-assembled genomes encoding full-length rRNA genes using long-read sequencing.</title>
        <authorList>
            <person name="Singleton C.M."/>
            <person name="Petriglieri F."/>
            <person name="Kristensen J.M."/>
            <person name="Kirkegaard R.H."/>
            <person name="Michaelsen T.Y."/>
            <person name="Andersen M.H."/>
            <person name="Karst S.M."/>
            <person name="Dueholm M.S."/>
            <person name="Nielsen P.H."/>
            <person name="Albertsen M."/>
        </authorList>
    </citation>
    <scope>NUCLEOTIDE SEQUENCE [LARGE SCALE GENOMIC DNA]</scope>
    <source>
        <strain evidence="2">EsbW_18-Q3-R4-48_BATAC.463</strain>
    </source>
</reference>
<keyword evidence="1" id="KW-0732">Signal</keyword>
<name>A0A935MPY7_9RHOO</name>
<evidence type="ECO:0000313" key="2">
    <source>
        <dbReference type="EMBL" id="MBK7414198.1"/>
    </source>
</evidence>
<accession>A0A935MPY7</accession>
<proteinExistence type="predicted"/>
<protein>
    <submittedName>
        <fullName evidence="2">Uncharacterized protein</fullName>
    </submittedName>
</protein>